<dbReference type="EMBL" id="MU839840">
    <property type="protein sequence ID" value="KAK1752201.1"/>
    <property type="molecule type" value="Genomic_DNA"/>
</dbReference>
<dbReference type="InterPro" id="IPR050092">
    <property type="entry name" value="RNase_H"/>
</dbReference>
<dbReference type="Gene3D" id="3.30.420.10">
    <property type="entry name" value="Ribonuclease H-like superfamily/Ribonuclease H"/>
    <property type="match status" value="1"/>
</dbReference>
<name>A0AAJ0F2C2_9PEZI</name>
<keyword evidence="6" id="KW-0255">Endonuclease</keyword>
<evidence type="ECO:0000256" key="1">
    <source>
        <dbReference type="ARBA" id="ARBA00000077"/>
    </source>
</evidence>
<evidence type="ECO:0000313" key="10">
    <source>
        <dbReference type="Proteomes" id="UP001239445"/>
    </source>
</evidence>
<dbReference type="InterPro" id="IPR012337">
    <property type="entry name" value="RNaseH-like_sf"/>
</dbReference>
<evidence type="ECO:0000256" key="4">
    <source>
        <dbReference type="ARBA" id="ARBA00022722"/>
    </source>
</evidence>
<keyword evidence="4" id="KW-0540">Nuclease</keyword>
<dbReference type="GO" id="GO:0004523">
    <property type="term" value="F:RNA-DNA hybrid ribonuclease activity"/>
    <property type="evidence" value="ECO:0007669"/>
    <property type="project" value="UniProtKB-EC"/>
</dbReference>
<proteinExistence type="inferred from homology"/>
<gene>
    <name evidence="9" type="ORF">QBC47DRAFT_306264</name>
</gene>
<dbReference type="GO" id="GO:0003676">
    <property type="term" value="F:nucleic acid binding"/>
    <property type="evidence" value="ECO:0007669"/>
    <property type="project" value="InterPro"/>
</dbReference>
<protein>
    <recommendedName>
        <fullName evidence="3">ribonuclease H</fullName>
        <ecNumber evidence="3">3.1.26.4</ecNumber>
    </recommendedName>
</protein>
<feature type="domain" description="RNase H type-1" evidence="8">
    <location>
        <begin position="89"/>
        <end position="248"/>
    </location>
</feature>
<evidence type="ECO:0000256" key="2">
    <source>
        <dbReference type="ARBA" id="ARBA00005300"/>
    </source>
</evidence>
<dbReference type="EC" id="3.1.26.4" evidence="3"/>
<dbReference type="PANTHER" id="PTHR10642:SF26">
    <property type="entry name" value="RIBONUCLEASE H1"/>
    <property type="match status" value="1"/>
</dbReference>
<evidence type="ECO:0000259" key="8">
    <source>
        <dbReference type="PROSITE" id="PS50879"/>
    </source>
</evidence>
<evidence type="ECO:0000256" key="6">
    <source>
        <dbReference type="ARBA" id="ARBA00022759"/>
    </source>
</evidence>
<comment type="similarity">
    <text evidence="2">Belongs to the RNase H family.</text>
</comment>
<evidence type="ECO:0000256" key="3">
    <source>
        <dbReference type="ARBA" id="ARBA00012180"/>
    </source>
</evidence>
<evidence type="ECO:0000313" key="9">
    <source>
        <dbReference type="EMBL" id="KAK1752201.1"/>
    </source>
</evidence>
<keyword evidence="7" id="KW-0378">Hydrolase</keyword>
<dbReference type="GO" id="GO:0046872">
    <property type="term" value="F:metal ion binding"/>
    <property type="evidence" value="ECO:0007669"/>
    <property type="project" value="UniProtKB-KW"/>
</dbReference>
<evidence type="ECO:0000256" key="5">
    <source>
        <dbReference type="ARBA" id="ARBA00022723"/>
    </source>
</evidence>
<dbReference type="SUPFAM" id="SSF53098">
    <property type="entry name" value="Ribonuclease H-like"/>
    <property type="match status" value="1"/>
</dbReference>
<dbReference type="AlphaFoldDB" id="A0AAJ0F2C2"/>
<dbReference type="Proteomes" id="UP001239445">
    <property type="component" value="Unassembled WGS sequence"/>
</dbReference>
<comment type="caution">
    <text evidence="9">The sequence shown here is derived from an EMBL/GenBank/DDBJ whole genome shotgun (WGS) entry which is preliminary data.</text>
</comment>
<accession>A0AAJ0F2C2</accession>
<dbReference type="GO" id="GO:0043137">
    <property type="term" value="P:DNA replication, removal of RNA primer"/>
    <property type="evidence" value="ECO:0007669"/>
    <property type="project" value="TreeGrafter"/>
</dbReference>
<dbReference type="PANTHER" id="PTHR10642">
    <property type="entry name" value="RIBONUCLEASE H1"/>
    <property type="match status" value="1"/>
</dbReference>
<evidence type="ECO:0000256" key="7">
    <source>
        <dbReference type="ARBA" id="ARBA00022801"/>
    </source>
</evidence>
<dbReference type="Pfam" id="PF00075">
    <property type="entry name" value="RNase_H"/>
    <property type="match status" value="1"/>
</dbReference>
<dbReference type="CDD" id="cd13934">
    <property type="entry name" value="RNase_H_Dikarya_like"/>
    <property type="match status" value="1"/>
</dbReference>
<dbReference type="InterPro" id="IPR002156">
    <property type="entry name" value="RNaseH_domain"/>
</dbReference>
<organism evidence="9 10">
    <name type="scientific">Echria macrotheca</name>
    <dbReference type="NCBI Taxonomy" id="438768"/>
    <lineage>
        <taxon>Eukaryota</taxon>
        <taxon>Fungi</taxon>
        <taxon>Dikarya</taxon>
        <taxon>Ascomycota</taxon>
        <taxon>Pezizomycotina</taxon>
        <taxon>Sordariomycetes</taxon>
        <taxon>Sordariomycetidae</taxon>
        <taxon>Sordariales</taxon>
        <taxon>Schizotheciaceae</taxon>
        <taxon>Echria</taxon>
    </lineage>
</organism>
<dbReference type="PROSITE" id="PS50879">
    <property type="entry name" value="RNASE_H_1"/>
    <property type="match status" value="1"/>
</dbReference>
<reference evidence="9" key="1">
    <citation type="submission" date="2023-06" db="EMBL/GenBank/DDBJ databases">
        <title>Genome-scale phylogeny and comparative genomics of the fungal order Sordariales.</title>
        <authorList>
            <consortium name="Lawrence Berkeley National Laboratory"/>
            <person name="Hensen N."/>
            <person name="Bonometti L."/>
            <person name="Westerberg I."/>
            <person name="Brannstrom I.O."/>
            <person name="Guillou S."/>
            <person name="Cros-Aarteil S."/>
            <person name="Calhoun S."/>
            <person name="Haridas S."/>
            <person name="Kuo A."/>
            <person name="Mondo S."/>
            <person name="Pangilinan J."/>
            <person name="Riley R."/>
            <person name="Labutti K."/>
            <person name="Andreopoulos B."/>
            <person name="Lipzen A."/>
            <person name="Chen C."/>
            <person name="Yanf M."/>
            <person name="Daum C."/>
            <person name="Ng V."/>
            <person name="Clum A."/>
            <person name="Steindorff A."/>
            <person name="Ohm R."/>
            <person name="Martin F."/>
            <person name="Silar P."/>
            <person name="Natvig D."/>
            <person name="Lalanne C."/>
            <person name="Gautier V."/>
            <person name="Ament-Velasquez S.L."/>
            <person name="Kruys A."/>
            <person name="Hutchinson M.I."/>
            <person name="Powell A.J."/>
            <person name="Barry K."/>
            <person name="Miller A.N."/>
            <person name="Grigoriev I.V."/>
            <person name="Debuchy R."/>
            <person name="Gladieux P."/>
            <person name="Thoren M.H."/>
            <person name="Johannesson H."/>
        </authorList>
    </citation>
    <scope>NUCLEOTIDE SEQUENCE</scope>
    <source>
        <strain evidence="9">PSN4</strain>
    </source>
</reference>
<sequence>MSFVPGLTAGQPSGTATTDPIVRWVHEFIPLLSALPRDDSLRGNKLRRGVGLVFPTKFALANTSISPSRLFSGRWVPCTNVVRYTLPTDTTTVLIHTDGACLGNGQANPRAGWAFWHASSSTGDPLTADGRLERKGPFGDDSLQTNNRAELRAVIAALRYRNWPGEGIRTLVIATDSAYVVEGATTWARGWIQNGWMTQAGPVLNRDLWETLLGEVERFFVRGMTIKFWRIPRAWNAVADAAAKAAAQRDDDALEEWADKFGFM</sequence>
<comment type="catalytic activity">
    <reaction evidence="1">
        <text>Endonucleolytic cleavage to 5'-phosphomonoester.</text>
        <dbReference type="EC" id="3.1.26.4"/>
    </reaction>
</comment>
<keyword evidence="10" id="KW-1185">Reference proteome</keyword>
<keyword evidence="5" id="KW-0479">Metal-binding</keyword>
<dbReference type="InterPro" id="IPR036397">
    <property type="entry name" value="RNaseH_sf"/>
</dbReference>